<feature type="transmembrane region" description="Helical" evidence="1">
    <location>
        <begin position="50"/>
        <end position="73"/>
    </location>
</feature>
<evidence type="ECO:0000313" key="2">
    <source>
        <dbReference type="EMBL" id="CAF0864581.1"/>
    </source>
</evidence>
<protein>
    <submittedName>
        <fullName evidence="2">Uncharacterized protein</fullName>
    </submittedName>
</protein>
<sequence length="133" mass="14874">MVVGNRAKIVRYLLVIPSSLPAPLNENSENDHNHRNKSWYSPTNCTCLCVVFGGLCLTTLLVIGIAISLIMTLSHSVTEMSSRDTTDITIALKRRIGFIIDDLESIFDYMTNLIDLMLNICDTPDPIFCRDPI</sequence>
<name>A0A813X4R5_9BILA</name>
<comment type="caution">
    <text evidence="2">The sequence shown here is derived from an EMBL/GenBank/DDBJ whole genome shotgun (WGS) entry which is preliminary data.</text>
</comment>
<evidence type="ECO:0000256" key="1">
    <source>
        <dbReference type="SAM" id="Phobius"/>
    </source>
</evidence>
<dbReference type="Proteomes" id="UP000663882">
    <property type="component" value="Unassembled WGS sequence"/>
</dbReference>
<proteinExistence type="predicted"/>
<accession>A0A813X4R5</accession>
<organism evidence="2 3">
    <name type="scientific">Rotaria sordida</name>
    <dbReference type="NCBI Taxonomy" id="392033"/>
    <lineage>
        <taxon>Eukaryota</taxon>
        <taxon>Metazoa</taxon>
        <taxon>Spiralia</taxon>
        <taxon>Gnathifera</taxon>
        <taxon>Rotifera</taxon>
        <taxon>Eurotatoria</taxon>
        <taxon>Bdelloidea</taxon>
        <taxon>Philodinida</taxon>
        <taxon>Philodinidae</taxon>
        <taxon>Rotaria</taxon>
    </lineage>
</organism>
<keyword evidence="1" id="KW-0472">Membrane</keyword>
<keyword evidence="1" id="KW-0812">Transmembrane</keyword>
<keyword evidence="1" id="KW-1133">Transmembrane helix</keyword>
<gene>
    <name evidence="2" type="ORF">RFH988_LOCUS7148</name>
</gene>
<dbReference type="AlphaFoldDB" id="A0A813X4R5"/>
<evidence type="ECO:0000313" key="3">
    <source>
        <dbReference type="Proteomes" id="UP000663882"/>
    </source>
</evidence>
<reference evidence="2" key="1">
    <citation type="submission" date="2021-02" db="EMBL/GenBank/DDBJ databases">
        <authorList>
            <person name="Nowell W R."/>
        </authorList>
    </citation>
    <scope>NUCLEOTIDE SEQUENCE</scope>
</reference>
<dbReference type="EMBL" id="CAJNOO010000223">
    <property type="protein sequence ID" value="CAF0864581.1"/>
    <property type="molecule type" value="Genomic_DNA"/>
</dbReference>